<dbReference type="SUPFAM" id="SSF140453">
    <property type="entry name" value="EsxAB dimer-like"/>
    <property type="match status" value="1"/>
</dbReference>
<dbReference type="Gene3D" id="1.10.287.1060">
    <property type="entry name" value="ESAT-6-like"/>
    <property type="match status" value="1"/>
</dbReference>
<comment type="caution">
    <text evidence="3">The sequence shown here is derived from an EMBL/GenBank/DDBJ whole genome shotgun (WGS) entry which is preliminary data.</text>
</comment>
<dbReference type="EMBL" id="JAAXOO010000001">
    <property type="protein sequence ID" value="NKY31765.1"/>
    <property type="molecule type" value="Genomic_DNA"/>
</dbReference>
<evidence type="ECO:0000256" key="1">
    <source>
        <dbReference type="RuleBase" id="RU362001"/>
    </source>
</evidence>
<dbReference type="Pfam" id="PF06013">
    <property type="entry name" value="WXG100"/>
    <property type="match status" value="1"/>
</dbReference>
<comment type="similarity">
    <text evidence="1">Belongs to the WXG100 family.</text>
</comment>
<dbReference type="RefSeq" id="WP_068035318.1">
    <property type="nucleotide sequence ID" value="NZ_JAAXOO010000001.1"/>
</dbReference>
<gene>
    <name evidence="3" type="ORF">HGA13_01565</name>
</gene>
<protein>
    <recommendedName>
        <fullName evidence="1">ESAT-6-like protein</fullName>
    </recommendedName>
</protein>
<evidence type="ECO:0000256" key="2">
    <source>
        <dbReference type="SAM" id="Coils"/>
    </source>
</evidence>
<feature type="coiled-coil region" evidence="2">
    <location>
        <begin position="54"/>
        <end position="88"/>
    </location>
</feature>
<dbReference type="InterPro" id="IPR036689">
    <property type="entry name" value="ESAT-6-like_sf"/>
</dbReference>
<dbReference type="Proteomes" id="UP000565715">
    <property type="component" value="Unassembled WGS sequence"/>
</dbReference>
<name>A0A846X8J7_9NOCA</name>
<reference evidence="3 4" key="1">
    <citation type="submission" date="2020-04" db="EMBL/GenBank/DDBJ databases">
        <title>MicrobeNet Type strains.</title>
        <authorList>
            <person name="Nicholson A.C."/>
        </authorList>
    </citation>
    <scope>NUCLEOTIDE SEQUENCE [LARGE SCALE GENOMIC DNA]</scope>
    <source>
        <strain evidence="3 4">DSM 45078</strain>
    </source>
</reference>
<organism evidence="3 4">
    <name type="scientific">Nocardia speluncae</name>
    <dbReference type="NCBI Taxonomy" id="419477"/>
    <lineage>
        <taxon>Bacteria</taxon>
        <taxon>Bacillati</taxon>
        <taxon>Actinomycetota</taxon>
        <taxon>Actinomycetes</taxon>
        <taxon>Mycobacteriales</taxon>
        <taxon>Nocardiaceae</taxon>
        <taxon>Nocardia</taxon>
    </lineage>
</organism>
<sequence>MALTNLSGSVGADQAAVASVATRMNDAIETLRTTFNLINKEVQDVKRGWKGEANTSFERKLEEWDLEAKNLNIKLQDLQEAVNNSGKQVGDADSANA</sequence>
<evidence type="ECO:0000313" key="4">
    <source>
        <dbReference type="Proteomes" id="UP000565715"/>
    </source>
</evidence>
<accession>A0A846X8J7</accession>
<dbReference type="NCBIfam" id="TIGR03930">
    <property type="entry name" value="WXG100_ESAT6"/>
    <property type="match status" value="1"/>
</dbReference>
<keyword evidence="2" id="KW-0175">Coiled coil</keyword>
<dbReference type="InterPro" id="IPR010310">
    <property type="entry name" value="T7SS_ESAT-6-like"/>
</dbReference>
<keyword evidence="4" id="KW-1185">Reference proteome</keyword>
<evidence type="ECO:0000313" key="3">
    <source>
        <dbReference type="EMBL" id="NKY31765.1"/>
    </source>
</evidence>
<proteinExistence type="inferred from homology"/>
<dbReference type="AlphaFoldDB" id="A0A846X8J7"/>